<evidence type="ECO:0000259" key="3">
    <source>
        <dbReference type="PROSITE" id="PS50821"/>
    </source>
</evidence>
<dbReference type="CDD" id="cd02846">
    <property type="entry name" value="PAZ_argonaute_like"/>
    <property type="match status" value="1"/>
</dbReference>
<dbReference type="SUPFAM" id="SSF101690">
    <property type="entry name" value="PAZ domain"/>
    <property type="match status" value="1"/>
</dbReference>
<feature type="region of interest" description="Disordered" evidence="2">
    <location>
        <begin position="952"/>
        <end position="971"/>
    </location>
</feature>
<dbReference type="GO" id="GO:0003723">
    <property type="term" value="F:RNA binding"/>
    <property type="evidence" value="ECO:0007669"/>
    <property type="project" value="InterPro"/>
</dbReference>
<protein>
    <submittedName>
        <fullName evidence="7">Piwi domain-containing protein</fullName>
    </submittedName>
</protein>
<evidence type="ECO:0000313" key="5">
    <source>
        <dbReference type="EMBL" id="VDK80207.1"/>
    </source>
</evidence>
<dbReference type="PANTHER" id="PTHR22891">
    <property type="entry name" value="EUKARYOTIC TRANSLATION INITIATION FACTOR 2C"/>
    <property type="match status" value="1"/>
</dbReference>
<dbReference type="Pfam" id="PF02171">
    <property type="entry name" value="Piwi"/>
    <property type="match status" value="1"/>
</dbReference>
<reference evidence="5 6" key="2">
    <citation type="submission" date="2018-08" db="EMBL/GenBank/DDBJ databases">
        <authorList>
            <person name="Laetsch R D."/>
            <person name="Stevens L."/>
            <person name="Kumar S."/>
            <person name="Blaxter L. M."/>
        </authorList>
    </citation>
    <scope>NUCLEOTIDE SEQUENCE [LARGE SCALE GENOMIC DNA]</scope>
</reference>
<sequence>MGPTTIVLFCEKRNVLCVFAWLASQILRRLCELFRREGVIYVWNASHRDERVFYALLLSGRWVDALFVEPRKSAVILAKPPPTYRYNHANKFRICINGYELDMSKAIDKVYKFELKIYGIKSDGKEKELHRGPKNDVAIALRHRILWSIYQQMLKSYEDFFGNDSKKYFYDCGINFYSINKLFDRSEGEKELKINIELLSPETRDFLTKRISGLIARLLPCEEISLHHTTAISAGLYVRERSLQQFLEIATSQMMFHEQNHLIFHNKAYDIPNEHDTGVSGGKVLIAGMEKNVRFVGNSWKQAVPVVQIDGCVLLAKKAAFFKKQSLVELVGTLCNRAHPRMLVEDARLRARIARQLKDLVVRTVHLETQRLFCIFGMTTATAEELVIPVNNQDTTVADYMLYKYQRRLRYPGLPCIIERRVGGGDKHPRNSFHPMEFLEVVEGQRVDIKKQTPELVDELIQNCRLLPMNLKNENECRRRRAQIVDENPYLHNLGIHIINTPRTGDATVQFPPAIVYKNSKVEPNPNGDLDWRLSVPRGMPNKIFFRPAVAPRRWVVFMFHDAVDQMSADLFIAAFVNRSRDHGIQMPNPSRSEEYNRTDMDFLTEKIEFMRRNGVEYILFITRDKYDPVHDTMKLTEIKCGVVTQHIHSNTVFKAISNRGAEMTLDNLVMKMNLKLGGITHALSSSAAFLSKNRLTNNVMDQEWLRHTRMFFGLNMSHASPQSLYERQANILPSEPTVVAMTFSCGEPFAMQGEYWMQEPRLHIAKFLKERVEKAVRMFKDTSRAKRLPEHVIVFRGGVSEGEYAKIISEEGKEFREAFVAAADGHMERVRLTIVVMQAHSNYRIYPEHIQQGSASQQNVPPGTIVDGDVVHPTQTEFIFVAHKSIMGTARPIRATVLVDDEPRMSMDELEGITNALCYAHGIVTSPISLPAHLYAAADLAKRGRNNFKTEQNIADDNGSASSSSDGRGRFTNDGSENYFPMISAELANKLKYKFWA</sequence>
<dbReference type="WBParaSite" id="nOo.2.0.1.t05949-RA">
    <property type="protein sequence ID" value="nOo.2.0.1.t05949-RA"/>
    <property type="gene ID" value="nOo.2.0.1.g05949"/>
</dbReference>
<dbReference type="InterPro" id="IPR003100">
    <property type="entry name" value="PAZ_dom"/>
</dbReference>
<dbReference type="Gene3D" id="3.30.420.10">
    <property type="entry name" value="Ribonuclease H-like superfamily/Ribonuclease H"/>
    <property type="match status" value="1"/>
</dbReference>
<evidence type="ECO:0000256" key="2">
    <source>
        <dbReference type="SAM" id="MobiDB-lite"/>
    </source>
</evidence>
<gene>
    <name evidence="5" type="ORF">NOO_LOCUS5949</name>
</gene>
<dbReference type="PROSITE" id="PS50822">
    <property type="entry name" value="PIWI"/>
    <property type="match status" value="1"/>
</dbReference>
<evidence type="ECO:0000313" key="6">
    <source>
        <dbReference type="Proteomes" id="UP000271087"/>
    </source>
</evidence>
<dbReference type="SUPFAM" id="SSF53098">
    <property type="entry name" value="Ribonuclease H-like"/>
    <property type="match status" value="1"/>
</dbReference>
<dbReference type="Gene3D" id="3.40.50.2300">
    <property type="match status" value="1"/>
</dbReference>
<dbReference type="Proteomes" id="UP000271087">
    <property type="component" value="Unassembled WGS sequence"/>
</dbReference>
<proteinExistence type="inferred from homology"/>
<dbReference type="SMART" id="SM00949">
    <property type="entry name" value="PAZ"/>
    <property type="match status" value="1"/>
</dbReference>
<organism evidence="7">
    <name type="scientific">Onchocerca ochengi</name>
    <name type="common">Filarial nematode worm</name>
    <dbReference type="NCBI Taxonomy" id="42157"/>
    <lineage>
        <taxon>Eukaryota</taxon>
        <taxon>Metazoa</taxon>
        <taxon>Ecdysozoa</taxon>
        <taxon>Nematoda</taxon>
        <taxon>Chromadorea</taxon>
        <taxon>Rhabditida</taxon>
        <taxon>Spirurina</taxon>
        <taxon>Spiruromorpha</taxon>
        <taxon>Filarioidea</taxon>
        <taxon>Onchocercidae</taxon>
        <taxon>Onchocerca</taxon>
    </lineage>
</organism>
<dbReference type="SMART" id="SM00950">
    <property type="entry name" value="Piwi"/>
    <property type="match status" value="1"/>
</dbReference>
<comment type="similarity">
    <text evidence="1">Belongs to the argonaute family.</text>
</comment>
<name>A0A182ED01_ONCOC</name>
<feature type="compositionally biased region" description="Low complexity" evidence="2">
    <location>
        <begin position="956"/>
        <end position="967"/>
    </location>
</feature>
<dbReference type="AlphaFoldDB" id="A0A182ED01"/>
<reference evidence="7" key="1">
    <citation type="submission" date="2016-06" db="UniProtKB">
        <authorList>
            <consortium name="WormBaseParasite"/>
        </authorList>
    </citation>
    <scope>IDENTIFICATION</scope>
</reference>
<feature type="domain" description="PAZ" evidence="3">
    <location>
        <begin position="326"/>
        <end position="443"/>
    </location>
</feature>
<accession>A0A182ED01</accession>
<keyword evidence="6" id="KW-1185">Reference proteome</keyword>
<dbReference type="InterPro" id="IPR003165">
    <property type="entry name" value="Piwi"/>
</dbReference>
<dbReference type="Pfam" id="PF02170">
    <property type="entry name" value="PAZ"/>
    <property type="match status" value="1"/>
</dbReference>
<dbReference type="InterPro" id="IPR036397">
    <property type="entry name" value="RNaseH_sf"/>
</dbReference>
<dbReference type="STRING" id="42157.A0A182ED01"/>
<evidence type="ECO:0000313" key="7">
    <source>
        <dbReference type="WBParaSite" id="nOo.2.0.1.t05949-RA"/>
    </source>
</evidence>
<dbReference type="PROSITE" id="PS50821">
    <property type="entry name" value="PAZ"/>
    <property type="match status" value="1"/>
</dbReference>
<evidence type="ECO:0000256" key="1">
    <source>
        <dbReference type="RuleBase" id="RU361178"/>
    </source>
</evidence>
<dbReference type="InterPro" id="IPR012337">
    <property type="entry name" value="RNaseH-like_sf"/>
</dbReference>
<dbReference type="EMBL" id="UYRW01001722">
    <property type="protein sequence ID" value="VDK80207.1"/>
    <property type="molecule type" value="Genomic_DNA"/>
</dbReference>
<dbReference type="Gene3D" id="2.170.260.10">
    <property type="entry name" value="paz domain"/>
    <property type="match status" value="1"/>
</dbReference>
<feature type="domain" description="Piwi" evidence="4">
    <location>
        <begin position="617"/>
        <end position="950"/>
    </location>
</feature>
<evidence type="ECO:0000259" key="4">
    <source>
        <dbReference type="PROSITE" id="PS50822"/>
    </source>
</evidence>
<dbReference type="InterPro" id="IPR036085">
    <property type="entry name" value="PAZ_dom_sf"/>
</dbReference>
<dbReference type="OrthoDB" id="5812648at2759"/>